<evidence type="ECO:0000256" key="1">
    <source>
        <dbReference type="SAM" id="Phobius"/>
    </source>
</evidence>
<feature type="transmembrane region" description="Helical" evidence="1">
    <location>
        <begin position="6"/>
        <end position="28"/>
    </location>
</feature>
<keyword evidence="1" id="KW-0472">Membrane</keyword>
<dbReference type="RefSeq" id="WP_094797491.1">
    <property type="nucleotide sequence ID" value="NZ_NEVI01000022.1"/>
</dbReference>
<reference evidence="3" key="1">
    <citation type="submission" date="2017-05" db="EMBL/GenBank/DDBJ databases">
        <title>Complete and WGS of Bordetella genogroups.</title>
        <authorList>
            <person name="Spilker T."/>
            <person name="Lipuma J."/>
        </authorList>
    </citation>
    <scope>NUCLEOTIDE SEQUENCE [LARGE SCALE GENOMIC DNA]</scope>
    <source>
        <strain evidence="3">AU18089</strain>
    </source>
</reference>
<feature type="transmembrane region" description="Helical" evidence="1">
    <location>
        <begin position="54"/>
        <end position="73"/>
    </location>
</feature>
<name>A0A261QUJ6_9BORD</name>
<organism evidence="2 3">
    <name type="scientific">Bordetella genomosp. 7</name>
    <dbReference type="NCBI Taxonomy" id="1416805"/>
    <lineage>
        <taxon>Bacteria</taxon>
        <taxon>Pseudomonadati</taxon>
        <taxon>Pseudomonadota</taxon>
        <taxon>Betaproteobacteria</taxon>
        <taxon>Burkholderiales</taxon>
        <taxon>Alcaligenaceae</taxon>
        <taxon>Bordetella</taxon>
    </lineage>
</organism>
<protein>
    <recommendedName>
        <fullName evidence="4">Copper resistance protein D domain-containing protein</fullName>
    </recommendedName>
</protein>
<dbReference type="AlphaFoldDB" id="A0A261QUJ6"/>
<keyword evidence="3" id="KW-1185">Reference proteome</keyword>
<keyword evidence="1" id="KW-0812">Transmembrane</keyword>
<keyword evidence="1" id="KW-1133">Transmembrane helix</keyword>
<dbReference type="InterPro" id="IPR007418">
    <property type="entry name" value="DUF474"/>
</dbReference>
<sequence>MAYPILLIVHLFAAIAFAGTVFFEIIMLEGVRRHVPREAMRVIEAAIGARARRIVPWIILALYGAGLGLAWQHRHALALSPAGSFGVLLWLKIALAASVFGHFVAAMVLQRRGRLNGRNSHRIHVSVFCHVLLIVLLAKGMFYLHW</sequence>
<feature type="transmembrane region" description="Helical" evidence="1">
    <location>
        <begin position="121"/>
        <end position="144"/>
    </location>
</feature>
<evidence type="ECO:0000313" key="2">
    <source>
        <dbReference type="EMBL" id="OZI16391.1"/>
    </source>
</evidence>
<dbReference type="Proteomes" id="UP000216947">
    <property type="component" value="Unassembled WGS sequence"/>
</dbReference>
<dbReference type="EMBL" id="NEVK01000008">
    <property type="protein sequence ID" value="OZI16391.1"/>
    <property type="molecule type" value="Genomic_DNA"/>
</dbReference>
<feature type="transmembrane region" description="Helical" evidence="1">
    <location>
        <begin position="85"/>
        <end position="109"/>
    </location>
</feature>
<gene>
    <name evidence="2" type="ORF">CAL19_17030</name>
</gene>
<accession>A0A261QUJ6</accession>
<proteinExistence type="predicted"/>
<comment type="caution">
    <text evidence="2">The sequence shown here is derived from an EMBL/GenBank/DDBJ whole genome shotgun (WGS) entry which is preliminary data.</text>
</comment>
<dbReference type="PIRSF" id="PIRSF015875">
    <property type="entry name" value="UCP015875"/>
    <property type="match status" value="1"/>
</dbReference>
<evidence type="ECO:0008006" key="4">
    <source>
        <dbReference type="Google" id="ProtNLM"/>
    </source>
</evidence>
<dbReference type="OrthoDB" id="5955722at2"/>
<evidence type="ECO:0000313" key="3">
    <source>
        <dbReference type="Proteomes" id="UP000216947"/>
    </source>
</evidence>